<evidence type="ECO:0000313" key="2">
    <source>
        <dbReference type="Proteomes" id="UP000224567"/>
    </source>
</evidence>
<dbReference type="AlphaFoldDB" id="A0A2G2WTH7"/>
<evidence type="ECO:0000313" key="1">
    <source>
        <dbReference type="EMBL" id="PHT48544.1"/>
    </source>
</evidence>
<reference evidence="2" key="2">
    <citation type="journal article" date="2017" name="J. Anim. Genet.">
        <title>Multiple reference genome sequences of hot pepper reveal the massive evolution of plant disease resistance genes by retroduplication.</title>
        <authorList>
            <person name="Kim S."/>
            <person name="Park J."/>
            <person name="Yeom S.-I."/>
            <person name="Kim Y.-M."/>
            <person name="Seo E."/>
            <person name="Kim K.-T."/>
            <person name="Kim M.-S."/>
            <person name="Lee J.M."/>
            <person name="Cheong K."/>
            <person name="Shin H.-S."/>
            <person name="Kim S.-B."/>
            <person name="Han K."/>
            <person name="Lee J."/>
            <person name="Park M."/>
            <person name="Lee H.-A."/>
            <person name="Lee H.-Y."/>
            <person name="Lee Y."/>
            <person name="Oh S."/>
            <person name="Lee J.H."/>
            <person name="Choi E."/>
            <person name="Choi E."/>
            <person name="Lee S.E."/>
            <person name="Jeon J."/>
            <person name="Kim H."/>
            <person name="Choi G."/>
            <person name="Song H."/>
            <person name="Lee J."/>
            <person name="Lee S.-C."/>
            <person name="Kwon J.-K."/>
            <person name="Lee H.-Y."/>
            <person name="Koo N."/>
            <person name="Hong Y."/>
            <person name="Kim R.W."/>
            <person name="Kang W.-H."/>
            <person name="Huh J.H."/>
            <person name="Kang B.-C."/>
            <person name="Yang T.-J."/>
            <person name="Lee Y.-H."/>
            <person name="Bennetzen J.L."/>
            <person name="Choi D."/>
        </authorList>
    </citation>
    <scope>NUCLEOTIDE SEQUENCE [LARGE SCALE GENOMIC DNA]</scope>
    <source>
        <strain evidence="2">cv. PBC81</strain>
    </source>
</reference>
<proteinExistence type="predicted"/>
<name>A0A2G2WTH7_CAPBA</name>
<gene>
    <name evidence="1" type="ORF">CQW23_12752</name>
</gene>
<keyword evidence="2" id="KW-1185">Reference proteome</keyword>
<organism evidence="1 2">
    <name type="scientific">Capsicum baccatum</name>
    <name type="common">Peruvian pepper</name>
    <dbReference type="NCBI Taxonomy" id="33114"/>
    <lineage>
        <taxon>Eukaryota</taxon>
        <taxon>Viridiplantae</taxon>
        <taxon>Streptophyta</taxon>
        <taxon>Embryophyta</taxon>
        <taxon>Tracheophyta</taxon>
        <taxon>Spermatophyta</taxon>
        <taxon>Magnoliopsida</taxon>
        <taxon>eudicotyledons</taxon>
        <taxon>Gunneridae</taxon>
        <taxon>Pentapetalae</taxon>
        <taxon>asterids</taxon>
        <taxon>lamiids</taxon>
        <taxon>Solanales</taxon>
        <taxon>Solanaceae</taxon>
        <taxon>Solanoideae</taxon>
        <taxon>Capsiceae</taxon>
        <taxon>Capsicum</taxon>
    </lineage>
</organism>
<comment type="caution">
    <text evidence="1">The sequence shown here is derived from an EMBL/GenBank/DDBJ whole genome shotgun (WGS) entry which is preliminary data.</text>
</comment>
<protein>
    <submittedName>
        <fullName evidence="1">Uncharacterized protein</fullName>
    </submittedName>
</protein>
<dbReference type="OrthoDB" id="1928787at2759"/>
<dbReference type="STRING" id="33114.A0A2G2WTH7"/>
<dbReference type="EMBL" id="MLFT02000005">
    <property type="protein sequence ID" value="PHT48544.1"/>
    <property type="molecule type" value="Genomic_DNA"/>
</dbReference>
<dbReference type="PANTHER" id="PTHR35461">
    <property type="entry name" value="BNAANNG14610D PROTEIN"/>
    <property type="match status" value="1"/>
</dbReference>
<accession>A0A2G2WTH7</accession>
<dbReference type="PANTHER" id="PTHR35461:SF9">
    <property type="entry name" value="OVATE DOMAIN-CONTAINING PROTEIN"/>
    <property type="match status" value="1"/>
</dbReference>
<dbReference type="Proteomes" id="UP000224567">
    <property type="component" value="Unassembled WGS sequence"/>
</dbReference>
<sequence length="151" mass="17146">MAVEDYSESQRKLAVQFGIEDRERKRRKEDEKKECEVLSRSTRKGGLTLLQKIEELEMVEGKDIDLVLDIEEVLQCYSLLNNPVYADIVDIFFMDIIWKATVVALDAVALSIGGDVDVLGPLILNIERLGMDDVEGIDEELLCRLLWGEEG</sequence>
<reference evidence="1 2" key="1">
    <citation type="journal article" date="2017" name="Genome Biol.">
        <title>New reference genome sequences of hot pepper reveal the massive evolution of plant disease-resistance genes by retroduplication.</title>
        <authorList>
            <person name="Kim S."/>
            <person name="Park J."/>
            <person name="Yeom S.I."/>
            <person name="Kim Y.M."/>
            <person name="Seo E."/>
            <person name="Kim K.T."/>
            <person name="Kim M.S."/>
            <person name="Lee J.M."/>
            <person name="Cheong K."/>
            <person name="Shin H.S."/>
            <person name="Kim S.B."/>
            <person name="Han K."/>
            <person name="Lee J."/>
            <person name="Park M."/>
            <person name="Lee H.A."/>
            <person name="Lee H.Y."/>
            <person name="Lee Y."/>
            <person name="Oh S."/>
            <person name="Lee J.H."/>
            <person name="Choi E."/>
            <person name="Choi E."/>
            <person name="Lee S.E."/>
            <person name="Jeon J."/>
            <person name="Kim H."/>
            <person name="Choi G."/>
            <person name="Song H."/>
            <person name="Lee J."/>
            <person name="Lee S.C."/>
            <person name="Kwon J.K."/>
            <person name="Lee H.Y."/>
            <person name="Koo N."/>
            <person name="Hong Y."/>
            <person name="Kim R.W."/>
            <person name="Kang W.H."/>
            <person name="Huh J.H."/>
            <person name="Kang B.C."/>
            <person name="Yang T.J."/>
            <person name="Lee Y.H."/>
            <person name="Bennetzen J.L."/>
            <person name="Choi D."/>
        </authorList>
    </citation>
    <scope>NUCLEOTIDE SEQUENCE [LARGE SCALE GENOMIC DNA]</scope>
    <source>
        <strain evidence="2">cv. PBC81</strain>
    </source>
</reference>